<dbReference type="SUPFAM" id="SSF55073">
    <property type="entry name" value="Nucleotide cyclase"/>
    <property type="match status" value="1"/>
</dbReference>
<dbReference type="InterPro" id="IPR035919">
    <property type="entry name" value="EAL_sf"/>
</dbReference>
<dbReference type="InterPro" id="IPR052155">
    <property type="entry name" value="Biofilm_reg_signaling"/>
</dbReference>
<dbReference type="PROSITE" id="PS50113">
    <property type="entry name" value="PAC"/>
    <property type="match status" value="1"/>
</dbReference>
<dbReference type="InterPro" id="IPR000700">
    <property type="entry name" value="PAS-assoc_C"/>
</dbReference>
<dbReference type="RefSeq" id="WP_264778449.1">
    <property type="nucleotide sequence ID" value="NZ_AP026562.1"/>
</dbReference>
<dbReference type="Pfam" id="PF08448">
    <property type="entry name" value="PAS_4"/>
    <property type="match status" value="1"/>
</dbReference>
<dbReference type="PROSITE" id="PS50883">
    <property type="entry name" value="EAL"/>
    <property type="match status" value="1"/>
</dbReference>
<dbReference type="Gene3D" id="3.20.20.450">
    <property type="entry name" value="EAL domain"/>
    <property type="match status" value="1"/>
</dbReference>
<reference evidence="4" key="1">
    <citation type="submission" date="2022-07" db="EMBL/GenBank/DDBJ databases">
        <title>Complete Genome Sequence of the Radioresistant Bacterium Deinococcus aetherius ST0316, Isolated from the Air Dust collected in Lower Stratosphere above Japan.</title>
        <authorList>
            <person name="Satoh K."/>
            <person name="Hagiwara K."/>
            <person name="Katsumata K."/>
            <person name="Kubo A."/>
            <person name="Yokobori S."/>
            <person name="Yamagishi A."/>
            <person name="Oono Y."/>
            <person name="Narumi I."/>
        </authorList>
    </citation>
    <scope>NUCLEOTIDE SEQUENCE</scope>
    <source>
        <strain evidence="4">ST0316</strain>
        <plasmid evidence="4">pDAETH-2</plasmid>
    </source>
</reference>
<dbReference type="CDD" id="cd01948">
    <property type="entry name" value="EAL"/>
    <property type="match status" value="1"/>
</dbReference>
<feature type="domain" description="PAC" evidence="1">
    <location>
        <begin position="144"/>
        <end position="196"/>
    </location>
</feature>
<dbReference type="PROSITE" id="PS50887">
    <property type="entry name" value="GGDEF"/>
    <property type="match status" value="1"/>
</dbReference>
<dbReference type="SUPFAM" id="SSF55785">
    <property type="entry name" value="PYP-like sensor domain (PAS domain)"/>
    <property type="match status" value="1"/>
</dbReference>
<dbReference type="Gene3D" id="3.30.70.270">
    <property type="match status" value="1"/>
</dbReference>
<dbReference type="InterPro" id="IPR029787">
    <property type="entry name" value="Nucleotide_cyclase"/>
</dbReference>
<dbReference type="Pfam" id="PF00563">
    <property type="entry name" value="EAL"/>
    <property type="match status" value="1"/>
</dbReference>
<dbReference type="PANTHER" id="PTHR44757:SF2">
    <property type="entry name" value="BIOFILM ARCHITECTURE MAINTENANCE PROTEIN MBAA"/>
    <property type="match status" value="1"/>
</dbReference>
<dbReference type="PANTHER" id="PTHR44757">
    <property type="entry name" value="DIGUANYLATE CYCLASE DGCP"/>
    <property type="match status" value="1"/>
</dbReference>
<dbReference type="SUPFAM" id="SSF141868">
    <property type="entry name" value="EAL domain-like"/>
    <property type="match status" value="1"/>
</dbReference>
<organism evidence="4 5">
    <name type="scientific">Deinococcus aetherius</name>
    <dbReference type="NCBI Taxonomy" id="200252"/>
    <lineage>
        <taxon>Bacteria</taxon>
        <taxon>Thermotogati</taxon>
        <taxon>Deinococcota</taxon>
        <taxon>Deinococci</taxon>
        <taxon>Deinococcales</taxon>
        <taxon>Deinococcaceae</taxon>
        <taxon>Deinococcus</taxon>
    </lineage>
</organism>
<feature type="domain" description="GGDEF" evidence="3">
    <location>
        <begin position="254"/>
        <end position="386"/>
    </location>
</feature>
<feature type="domain" description="EAL" evidence="2">
    <location>
        <begin position="395"/>
        <end position="651"/>
    </location>
</feature>
<dbReference type="InterPro" id="IPR035965">
    <property type="entry name" value="PAS-like_dom_sf"/>
</dbReference>
<dbReference type="Pfam" id="PF00990">
    <property type="entry name" value="GGDEF"/>
    <property type="match status" value="1"/>
</dbReference>
<dbReference type="InterPro" id="IPR001633">
    <property type="entry name" value="EAL_dom"/>
</dbReference>
<evidence type="ECO:0000313" key="4">
    <source>
        <dbReference type="EMBL" id="BDP44091.1"/>
    </source>
</evidence>
<dbReference type="EMBL" id="AP026562">
    <property type="protein sequence ID" value="BDP44091.1"/>
    <property type="molecule type" value="Genomic_DNA"/>
</dbReference>
<evidence type="ECO:0000259" key="1">
    <source>
        <dbReference type="PROSITE" id="PS50113"/>
    </source>
</evidence>
<sequence length="661" mass="72955">MATEAGVTHPLLERQLRALGLDEATPPDPGVWRQFLAQVEGAYAGADEDRAQAATERQRAAQAGQEQRAFYEGILGRLPVEVAVLDPGGRYLFCNRAAIRDDAIRAWIIGRTDREYVEHRGFDPGVALRREARFRAAVEGGRPVSWEETFTTPGGEPRHHLRHFNPVFAPDERLEMVLGYGRDVTERRAAQDALQALNGELERRVGERTEELRRLNEQLQHDAFHDALTGLPNRALLRDRLGQAVERYHRRPGSGFAVLLLDCDRFKGVNDSLGHTAGDALLVEMAGRLRECVRPLDTVARMGGDEFVILLEEVDPGRALRAAERVQRALGTPLSLGGQDVQMSASIGVVLADPAHTCPEDVLRDADIAMYRAKARGRAGHQLFTAQMRAEALNLITLERDLRRAVRDGQLTVEYQPIVALSSGEPEGFEALVRWSHPTLGPVSPVQFIPVAEESGLILDLDRWVLREACVRMEAWRREVPHAGPLSLSVNFSGQQFAQPDLCERVEEILRETGFDPHLLRIEMTESVLVQDSEVARANFGRLRALGIGLHIDDFGTGYSSLGYLQHHPVNVIKIDRSFITRMSASAESAELVRTMIGMARHLGLRVVAEGVESPGQLDALRGLGCDYGQGYLFSRPLSPGAAALFLQGARGPSSGHEVTS</sequence>
<keyword evidence="5" id="KW-1185">Reference proteome</keyword>
<protein>
    <recommendedName>
        <fullName evidence="6">Diguanylate cyclase</fullName>
    </recommendedName>
</protein>
<evidence type="ECO:0000259" key="2">
    <source>
        <dbReference type="PROSITE" id="PS50883"/>
    </source>
</evidence>
<keyword evidence="4" id="KW-0614">Plasmid</keyword>
<dbReference type="InterPro" id="IPR000160">
    <property type="entry name" value="GGDEF_dom"/>
</dbReference>
<dbReference type="Proteomes" id="UP001064971">
    <property type="component" value="Plasmid pDAETH-2"/>
</dbReference>
<geneLocation type="plasmid" evidence="4 5">
    <name>pDAETH-2</name>
</geneLocation>
<gene>
    <name evidence="4" type="ORF">DAETH_40600</name>
</gene>
<dbReference type="SMART" id="SM00052">
    <property type="entry name" value="EAL"/>
    <property type="match status" value="1"/>
</dbReference>
<dbReference type="CDD" id="cd01949">
    <property type="entry name" value="GGDEF"/>
    <property type="match status" value="1"/>
</dbReference>
<evidence type="ECO:0000259" key="3">
    <source>
        <dbReference type="PROSITE" id="PS50887"/>
    </source>
</evidence>
<evidence type="ECO:0008006" key="6">
    <source>
        <dbReference type="Google" id="ProtNLM"/>
    </source>
</evidence>
<dbReference type="InterPro" id="IPR043128">
    <property type="entry name" value="Rev_trsase/Diguanyl_cyclase"/>
</dbReference>
<name>A0ABM8AJU7_9DEIO</name>
<evidence type="ECO:0000313" key="5">
    <source>
        <dbReference type="Proteomes" id="UP001064971"/>
    </source>
</evidence>
<dbReference type="SMART" id="SM00267">
    <property type="entry name" value="GGDEF"/>
    <property type="match status" value="1"/>
</dbReference>
<dbReference type="InterPro" id="IPR013656">
    <property type="entry name" value="PAS_4"/>
</dbReference>
<dbReference type="CDD" id="cd00130">
    <property type="entry name" value="PAS"/>
    <property type="match status" value="1"/>
</dbReference>
<dbReference type="InterPro" id="IPR000014">
    <property type="entry name" value="PAS"/>
</dbReference>
<dbReference type="Gene3D" id="3.30.450.20">
    <property type="entry name" value="PAS domain"/>
    <property type="match status" value="1"/>
</dbReference>
<dbReference type="NCBIfam" id="TIGR00254">
    <property type="entry name" value="GGDEF"/>
    <property type="match status" value="1"/>
</dbReference>
<accession>A0ABM8AJU7</accession>
<proteinExistence type="predicted"/>